<feature type="region of interest" description="Disordered" evidence="2">
    <location>
        <begin position="1"/>
        <end position="413"/>
    </location>
</feature>
<feature type="compositionally biased region" description="Basic and acidic residues" evidence="2">
    <location>
        <begin position="264"/>
        <end position="287"/>
    </location>
</feature>
<dbReference type="Proteomes" id="UP000235371">
    <property type="component" value="Unassembled WGS sequence"/>
</dbReference>
<dbReference type="PANTHER" id="PTHR17178:SF0">
    <property type="entry name" value="SERGLYCIN"/>
    <property type="match status" value="1"/>
</dbReference>
<feature type="compositionally biased region" description="Low complexity" evidence="2">
    <location>
        <begin position="758"/>
        <end position="777"/>
    </location>
</feature>
<feature type="domain" description="EGF-like" evidence="4">
    <location>
        <begin position="622"/>
        <end position="661"/>
    </location>
</feature>
<keyword evidence="3" id="KW-0812">Transmembrane</keyword>
<feature type="compositionally biased region" description="Low complexity" evidence="2">
    <location>
        <begin position="99"/>
        <end position="108"/>
    </location>
</feature>
<dbReference type="OrthoDB" id="283575at2759"/>
<feature type="region of interest" description="Disordered" evidence="2">
    <location>
        <begin position="425"/>
        <end position="447"/>
    </location>
</feature>
<feature type="region of interest" description="Disordered" evidence="2">
    <location>
        <begin position="485"/>
        <end position="575"/>
    </location>
</feature>
<feature type="compositionally biased region" description="Acidic residues" evidence="2">
    <location>
        <begin position="254"/>
        <end position="263"/>
    </location>
</feature>
<keyword evidence="1" id="KW-0245">EGF-like domain</keyword>
<feature type="compositionally biased region" description="Low complexity" evidence="2">
    <location>
        <begin position="156"/>
        <end position="166"/>
    </location>
</feature>
<keyword evidence="1" id="KW-1015">Disulfide bond</keyword>
<evidence type="ECO:0000256" key="3">
    <source>
        <dbReference type="SAM" id="Phobius"/>
    </source>
</evidence>
<name>A0A2J6SFP7_9HELO</name>
<dbReference type="PROSITE" id="PS01186">
    <property type="entry name" value="EGF_2"/>
    <property type="match status" value="1"/>
</dbReference>
<evidence type="ECO:0000313" key="6">
    <source>
        <dbReference type="Proteomes" id="UP000235371"/>
    </source>
</evidence>
<feature type="compositionally biased region" description="Polar residues" evidence="2">
    <location>
        <begin position="226"/>
        <end position="246"/>
    </location>
</feature>
<evidence type="ECO:0000313" key="5">
    <source>
        <dbReference type="EMBL" id="PMD49591.1"/>
    </source>
</evidence>
<dbReference type="STRING" id="1095630.A0A2J6SFP7"/>
<reference evidence="5 6" key="1">
    <citation type="submission" date="2016-04" db="EMBL/GenBank/DDBJ databases">
        <title>A degradative enzymes factory behind the ericoid mycorrhizal symbiosis.</title>
        <authorList>
            <consortium name="DOE Joint Genome Institute"/>
            <person name="Martino E."/>
            <person name="Morin E."/>
            <person name="Grelet G."/>
            <person name="Kuo A."/>
            <person name="Kohler A."/>
            <person name="Daghino S."/>
            <person name="Barry K."/>
            <person name="Choi C."/>
            <person name="Cichocki N."/>
            <person name="Clum A."/>
            <person name="Copeland A."/>
            <person name="Hainaut M."/>
            <person name="Haridas S."/>
            <person name="Labutti K."/>
            <person name="Lindquist E."/>
            <person name="Lipzen A."/>
            <person name="Khouja H.-R."/>
            <person name="Murat C."/>
            <person name="Ohm R."/>
            <person name="Olson A."/>
            <person name="Spatafora J."/>
            <person name="Veneault-Fourrey C."/>
            <person name="Henrissat B."/>
            <person name="Grigoriev I."/>
            <person name="Martin F."/>
            <person name="Perotto S."/>
        </authorList>
    </citation>
    <scope>NUCLEOTIDE SEQUENCE [LARGE SCALE GENOMIC DNA]</scope>
    <source>
        <strain evidence="5 6">E</strain>
    </source>
</reference>
<accession>A0A2J6SFP7</accession>
<dbReference type="InParanoid" id="A0A2J6SFP7"/>
<dbReference type="PANTHER" id="PTHR17178">
    <property type="entry name" value="SECRETORY GRANULE PROTEOGLYCAN CORE PROTEIN"/>
    <property type="match status" value="1"/>
</dbReference>
<proteinExistence type="predicted"/>
<sequence length="881" mass="93646">MNQQWHAPSSEAGGGSVRRARERVEGGLPPEIPSPPRQNPYVQPRAMPQANRSRPQMPPALAGSRNGQGPIGVAISRPTQVPQWPLAATIEGTPEQQYQPPAGRGAAPQRPPRPSHVPSMLDASRLQDHTPTFQYKSHNAQRGNLPEDEVTSPVMSMSSRPSTISSVGTIPDFPVPMPPPVMPGPPGSGPPRRSANLGPPPTSRRGNSSYYSQASYVSPIPEESPRTQPSHESYASSAAIPTSWGSDSPGFRFEDDDEYEDDYRDSRDARQWRNEPIEEGRESRESNNDDDDRGLIRSASLGKRAKPSMITTKSSDSARPSPIPQQPLKLERMGVLPPVSGVPASGVTASRTREGQRETVWPMIGDPDSPLAGGTGLIDKSSTNSEESIPQVARAITTDEPAPKNTTTSNPSADAMLGVYNAASGLAPSVTPSRTPSPGFSRLSAVRRPPRLDMDAVRDAEARGSLTSLPDLIRRATRLAAMMDRGKRPASRLNDLNDFGDFPTESQLEKEKELEGSPNGKRQSGLSGMLSAFPPPGLGTPRDGTPNRPNSAWPSPYDDDTLNPGSPPRQQPPKRRRCCGLPVWAFLLVLLILLIIIAAAVVVPLELLVLHKPKTSSTTASALSTCSSTTATACQNGGTSILDNGSCSCICINGFTGPTCTVANLTGCTTTTFPSGTYSNVTLGKAIVRLISGAQANFSIPLFESVILARFNAANLTCASENALVTFDGNSQRVGSAADTALATSATTSTSGEKVRRSPSQSSYASTTASSTSASPTASIIPNEDFTVTQQVLDFARVAVLFVLQQEDIDNAVTAQSQLQHAFSLNDLSNKVARNVSIGAGNTVDLLTFTINLGNGTQWGLNGSVTRRAILGRSANLWSFL</sequence>
<feature type="compositionally biased region" description="Polar residues" evidence="2">
    <location>
        <begin position="204"/>
        <end position="216"/>
    </location>
</feature>
<dbReference type="AlphaFoldDB" id="A0A2J6SFP7"/>
<dbReference type="PROSITE" id="PS50026">
    <property type="entry name" value="EGF_3"/>
    <property type="match status" value="1"/>
</dbReference>
<dbReference type="PROSITE" id="PS00022">
    <property type="entry name" value="EGF_1"/>
    <property type="match status" value="1"/>
</dbReference>
<keyword evidence="3" id="KW-0472">Membrane</keyword>
<dbReference type="SUPFAM" id="SSF57196">
    <property type="entry name" value="EGF/Laminin"/>
    <property type="match status" value="1"/>
</dbReference>
<dbReference type="RefSeq" id="XP_024726495.1">
    <property type="nucleotide sequence ID" value="XM_024876413.1"/>
</dbReference>
<evidence type="ECO:0000259" key="4">
    <source>
        <dbReference type="PROSITE" id="PS50026"/>
    </source>
</evidence>
<dbReference type="Gene3D" id="2.10.25.10">
    <property type="entry name" value="Laminin"/>
    <property type="match status" value="1"/>
</dbReference>
<keyword evidence="6" id="KW-1185">Reference proteome</keyword>
<feature type="transmembrane region" description="Helical" evidence="3">
    <location>
        <begin position="583"/>
        <end position="609"/>
    </location>
</feature>
<feature type="region of interest" description="Disordered" evidence="2">
    <location>
        <begin position="745"/>
        <end position="777"/>
    </location>
</feature>
<keyword evidence="3" id="KW-1133">Transmembrane helix</keyword>
<dbReference type="EMBL" id="KZ613920">
    <property type="protein sequence ID" value="PMD49591.1"/>
    <property type="molecule type" value="Genomic_DNA"/>
</dbReference>
<dbReference type="GeneID" id="36584492"/>
<dbReference type="InterPro" id="IPR000742">
    <property type="entry name" value="EGF"/>
</dbReference>
<feature type="compositionally biased region" description="Pro residues" evidence="2">
    <location>
        <begin position="173"/>
        <end position="189"/>
    </location>
</feature>
<evidence type="ECO:0000256" key="2">
    <source>
        <dbReference type="SAM" id="MobiDB-lite"/>
    </source>
</evidence>
<feature type="disulfide bond" evidence="1">
    <location>
        <begin position="651"/>
        <end position="660"/>
    </location>
</feature>
<comment type="caution">
    <text evidence="1">Lacks conserved residue(s) required for the propagation of feature annotation.</text>
</comment>
<gene>
    <name evidence="5" type="ORF">K444DRAFT_548993</name>
</gene>
<organism evidence="5 6">
    <name type="scientific">Hyaloscypha bicolor E</name>
    <dbReference type="NCBI Taxonomy" id="1095630"/>
    <lineage>
        <taxon>Eukaryota</taxon>
        <taxon>Fungi</taxon>
        <taxon>Dikarya</taxon>
        <taxon>Ascomycota</taxon>
        <taxon>Pezizomycotina</taxon>
        <taxon>Leotiomycetes</taxon>
        <taxon>Helotiales</taxon>
        <taxon>Hyaloscyphaceae</taxon>
        <taxon>Hyaloscypha</taxon>
        <taxon>Hyaloscypha bicolor</taxon>
    </lineage>
</organism>
<evidence type="ECO:0000256" key="1">
    <source>
        <dbReference type="PROSITE-ProRule" id="PRU00076"/>
    </source>
</evidence>
<feature type="compositionally biased region" description="Polar residues" evidence="2">
    <location>
        <begin position="309"/>
        <end position="318"/>
    </location>
</feature>
<dbReference type="CDD" id="cd00054">
    <property type="entry name" value="EGF_CA"/>
    <property type="match status" value="1"/>
</dbReference>
<protein>
    <recommendedName>
        <fullName evidence="4">EGF-like domain-containing protein</fullName>
    </recommendedName>
</protein>
<feature type="compositionally biased region" description="Polar residues" evidence="2">
    <location>
        <begin position="129"/>
        <end position="142"/>
    </location>
</feature>